<sequence>MPGDTGNGVDDPTRVTPGRVAAGAAVDEPTQVTSRAVVLGADDPTQATSSAVAASVVAAVDGRAADAGRVGDAGLAVDAVRAGGDPLPGDETTKMVVVPVLEPRAEPRARAVRSREWDRHLRDCLRREFGSKVTVSGEPLVQGARLAVVRGEDPGFERRARLAKTRALTVTVVDGVIELGPLAVPGEPGCAACARARRVGAAAATADERDPDATEVVRDREIPAEAVAALDQMVRAAVEGDKALAGYVVEIGAGEPLWHKVIPMPDCDLCGGADGIATVGIPEDEDDPEALLQALAGWVDPLTGVIPWVSVSEPLTGGPFVGTAAPPHLVVGREVRSMPIGWGKGMTRHAAIVSAVGEAIERYSASLPDPGRVVWARAADLEGEVLDPREFPLYEPEQYATRGFPYVPYDRRIDHPWVRGNWLGTDKSVWVPAVFSYLSMGLLPEHLISQGTSNGLAAGADADSAAVCATLELVERDAMMCAWLSGAKGRFVELDDTLDIEVTDVVDALREAGPSVEVYVLPTSAYGTTAVALAIGDGRRWPAISLGLGADRSPRAAIRAAVLELAQTAPHLAALLRDGHRAPRHAGEVREMLDHAAFYFPLGRMEAFDRLRCGGTSRLADLPEPAFDTSVADLAGQLGTAGIRVAVVDVTSADVATSPFRVVRAVSPDLQPISYGHGVHRAPVARLRHRGVPIRRLVHPIW</sequence>
<evidence type="ECO:0000313" key="3">
    <source>
        <dbReference type="EMBL" id="GLW94206.1"/>
    </source>
</evidence>
<dbReference type="Proteomes" id="UP001165042">
    <property type="component" value="Unassembled WGS sequence"/>
</dbReference>
<evidence type="ECO:0000313" key="4">
    <source>
        <dbReference type="Proteomes" id="UP001165042"/>
    </source>
</evidence>
<evidence type="ECO:0000256" key="1">
    <source>
        <dbReference type="SAM" id="MobiDB-lite"/>
    </source>
</evidence>
<feature type="domain" description="YcaO" evidence="2">
    <location>
        <begin position="343"/>
        <end position="702"/>
    </location>
</feature>
<name>A0A9W6VCG8_9PSEU</name>
<dbReference type="PANTHER" id="PTHR37809">
    <property type="entry name" value="RIBOSOMAL PROTEIN S12 METHYLTHIOTRANSFERASE ACCESSORY FACTOR YCAO"/>
    <property type="match status" value="1"/>
</dbReference>
<dbReference type="Gene3D" id="3.30.160.660">
    <property type="match status" value="1"/>
</dbReference>
<dbReference type="AlphaFoldDB" id="A0A9W6VCG8"/>
<keyword evidence="4" id="KW-1185">Reference proteome</keyword>
<organism evidence="3 4">
    <name type="scientific">Actinokineospora globicatena</name>
    <dbReference type="NCBI Taxonomy" id="103729"/>
    <lineage>
        <taxon>Bacteria</taxon>
        <taxon>Bacillati</taxon>
        <taxon>Actinomycetota</taxon>
        <taxon>Actinomycetes</taxon>
        <taxon>Pseudonocardiales</taxon>
        <taxon>Pseudonocardiaceae</taxon>
        <taxon>Actinokineospora</taxon>
    </lineage>
</organism>
<comment type="caution">
    <text evidence="3">The sequence shown here is derived from an EMBL/GenBank/DDBJ whole genome shotgun (WGS) entry which is preliminary data.</text>
</comment>
<dbReference type="PROSITE" id="PS51664">
    <property type="entry name" value="YCAO"/>
    <property type="match status" value="1"/>
</dbReference>
<accession>A0A9W6VCG8</accession>
<proteinExistence type="predicted"/>
<dbReference type="InterPro" id="IPR022291">
    <property type="entry name" value="Bacteriocin_synth_cyclodeHase"/>
</dbReference>
<dbReference type="Gene3D" id="3.30.40.250">
    <property type="match status" value="1"/>
</dbReference>
<feature type="region of interest" description="Disordered" evidence="1">
    <location>
        <begin position="1"/>
        <end position="20"/>
    </location>
</feature>
<gene>
    <name evidence="3" type="ORF">Aglo03_50220</name>
</gene>
<dbReference type="RefSeq" id="WP_285612352.1">
    <property type="nucleotide sequence ID" value="NZ_BSSD01000008.1"/>
</dbReference>
<protein>
    <recommendedName>
        <fullName evidence="2">YcaO domain-containing protein</fullName>
    </recommendedName>
</protein>
<evidence type="ECO:0000259" key="2">
    <source>
        <dbReference type="PROSITE" id="PS51664"/>
    </source>
</evidence>
<dbReference type="EMBL" id="BSSD01000008">
    <property type="protein sequence ID" value="GLW94206.1"/>
    <property type="molecule type" value="Genomic_DNA"/>
</dbReference>
<dbReference type="NCBIfam" id="TIGR03882">
    <property type="entry name" value="cyclo_dehyd_2"/>
    <property type="match status" value="1"/>
</dbReference>
<dbReference type="Gene3D" id="3.40.50.720">
    <property type="entry name" value="NAD(P)-binding Rossmann-like Domain"/>
    <property type="match status" value="1"/>
</dbReference>
<dbReference type="Gene3D" id="3.30.1330.230">
    <property type="match status" value="1"/>
</dbReference>
<dbReference type="PANTHER" id="PTHR37809:SF1">
    <property type="entry name" value="RIBOSOMAL PROTEIN S12 METHYLTHIOTRANSFERASE ACCESSORY FACTOR YCAO"/>
    <property type="match status" value="1"/>
</dbReference>
<reference evidence="3" key="1">
    <citation type="submission" date="2023-02" db="EMBL/GenBank/DDBJ databases">
        <title>Actinokineospora globicatena NBRC 15670.</title>
        <authorList>
            <person name="Ichikawa N."/>
            <person name="Sato H."/>
            <person name="Tonouchi N."/>
        </authorList>
    </citation>
    <scope>NUCLEOTIDE SEQUENCE</scope>
    <source>
        <strain evidence="3">NBRC 15670</strain>
    </source>
</reference>
<dbReference type="Pfam" id="PF02624">
    <property type="entry name" value="YcaO"/>
    <property type="match status" value="1"/>
</dbReference>
<dbReference type="InterPro" id="IPR003776">
    <property type="entry name" value="YcaO-like_dom"/>
</dbReference>